<feature type="region of interest" description="Disordered" evidence="1">
    <location>
        <begin position="47"/>
        <end position="86"/>
    </location>
</feature>
<keyword evidence="3" id="KW-1185">Reference proteome</keyword>
<protein>
    <recommendedName>
        <fullName evidence="4">Ribosomal protein L22</fullName>
    </recommendedName>
</protein>
<name>A0ABQ8EV25_9FUNG</name>
<reference evidence="2 3" key="1">
    <citation type="submission" date="2021-02" db="EMBL/GenBank/DDBJ databases">
        <title>Variation within the Batrachochytrium salamandrivorans European outbreak.</title>
        <authorList>
            <person name="Kelly M."/>
            <person name="Pasmans F."/>
            <person name="Shea T.P."/>
            <person name="Munoz J.F."/>
            <person name="Carranza S."/>
            <person name="Cuomo C.A."/>
            <person name="Martel A."/>
        </authorList>
    </citation>
    <scope>NUCLEOTIDE SEQUENCE [LARGE SCALE GENOMIC DNA]</scope>
    <source>
        <strain evidence="2 3">AMFP18/2</strain>
    </source>
</reference>
<evidence type="ECO:0008006" key="4">
    <source>
        <dbReference type="Google" id="ProtNLM"/>
    </source>
</evidence>
<dbReference type="SUPFAM" id="SSF54843">
    <property type="entry name" value="Ribosomal protein L22"/>
    <property type="match status" value="1"/>
</dbReference>
<feature type="compositionally biased region" description="Acidic residues" evidence="1">
    <location>
        <begin position="62"/>
        <end position="73"/>
    </location>
</feature>
<proteinExistence type="predicted"/>
<dbReference type="Gene3D" id="3.90.470.10">
    <property type="entry name" value="Ribosomal protein L22/L17"/>
    <property type="match status" value="1"/>
</dbReference>
<gene>
    <name evidence="2" type="ORF">BASA50_000071</name>
</gene>
<accession>A0ABQ8EV25</accession>
<dbReference type="Proteomes" id="UP001648503">
    <property type="component" value="Unassembled WGS sequence"/>
</dbReference>
<evidence type="ECO:0000313" key="3">
    <source>
        <dbReference type="Proteomes" id="UP001648503"/>
    </source>
</evidence>
<evidence type="ECO:0000313" key="2">
    <source>
        <dbReference type="EMBL" id="KAH6587024.1"/>
    </source>
</evidence>
<organism evidence="2 3">
    <name type="scientific">Batrachochytrium salamandrivorans</name>
    <dbReference type="NCBI Taxonomy" id="1357716"/>
    <lineage>
        <taxon>Eukaryota</taxon>
        <taxon>Fungi</taxon>
        <taxon>Fungi incertae sedis</taxon>
        <taxon>Chytridiomycota</taxon>
        <taxon>Chytridiomycota incertae sedis</taxon>
        <taxon>Chytridiomycetes</taxon>
        <taxon>Rhizophydiales</taxon>
        <taxon>Rhizophydiales incertae sedis</taxon>
        <taxon>Batrachochytrium</taxon>
    </lineage>
</organism>
<evidence type="ECO:0000256" key="1">
    <source>
        <dbReference type="SAM" id="MobiDB-lite"/>
    </source>
</evidence>
<dbReference type="EMBL" id="JAFCIX010000569">
    <property type="protein sequence ID" value="KAH6587024.1"/>
    <property type="molecule type" value="Genomic_DNA"/>
</dbReference>
<sequence>MIASQGSRAVLYARLALRARAPLSLSAIPIVAIANGSFTSRLFSTNKAKPTTTSKKPVESAEMSEYESADSSEYEPVQVPPLHNNSKAPQVYGRIKQILARTMDATVGLKSTSDHIEALKRAQKALRQNTFPKIDEDGQVMTSRPNFLKRLSADGGDKILRLQYSFVHVEYTRFIELCSNLKGLSLNDALLQLAWHQRPITKRMMEAIEACIVHAKEEGYDLNRTYICDILSKENAAILSDGLKKKFLRGRGRYGSTPHIKSALLKFVLQERDRPFQTRLDDPLEWIRVRLRKRYAEFTPNAEAVYARCRTERPVKPVHV</sequence>
<comment type="caution">
    <text evidence="2">The sequence shown here is derived from an EMBL/GenBank/DDBJ whole genome shotgun (WGS) entry which is preliminary data.</text>
</comment>
<dbReference type="InterPro" id="IPR036394">
    <property type="entry name" value="Ribosomal_uL22_sf"/>
</dbReference>